<dbReference type="InterPro" id="IPR015293">
    <property type="entry name" value="BE_C"/>
</dbReference>
<feature type="domain" description="1,4-alpha-glucan branching enzyme C-terminal" evidence="14">
    <location>
        <begin position="451"/>
        <end position="531"/>
    </location>
</feature>
<evidence type="ECO:0000256" key="10">
    <source>
        <dbReference type="PIRSR" id="PIRSR640042-1"/>
    </source>
</evidence>
<dbReference type="Pfam" id="PF03065">
    <property type="entry name" value="Glyco_hydro_57"/>
    <property type="match status" value="1"/>
</dbReference>
<sequence>MSDTGRDSSVSSPEALRSSPPVPGMFTMVLHTHLPWLAHHGRWPVGEEWLYQSWATSYLPLMRAFNTLAAEGRENLVTLGMTPVVTAQLDDPYCLTGMHHWLANWELRAREATTRTSGEDTGFAAPEAMRAFGIREREDAARALDDFAVGWRHGGSPLLRRLVDAGTIELLGGPLAHPFQPLLNPRLREFALREGLADANARFAHTPGGIWAPECAYAPGMEHDYAAAGVTHFMVDGPSLHGDTALGRPVTDSGVTAFGRDLQVSYRVWSPKSGYPGHAAYRDFHTYDHVTGLKPARVTGRNVPSQEKAPYDAERADHAVDVHVADFVDVVRRRLISESERIGRPAHVVAAFDTELFGHWWHEGPLWLERVLRALPAAGIRVGTLTDAITDGFVGDAVDLPPGSWGSGKDWQVWSGEQVADLVALNAEVVDTALATVDKALDQAASTGSWAPRDTVADQILRETLLTVSSDWPFMVSKDTAAEYARYRAHLHAHATREIAGALASGRREHAQRLADGWNHADGLFGALDARRLPR</sequence>
<evidence type="ECO:0000259" key="13">
    <source>
        <dbReference type="Pfam" id="PF03065"/>
    </source>
</evidence>
<dbReference type="InterPro" id="IPR004300">
    <property type="entry name" value="Glyco_hydro_57_N"/>
</dbReference>
<feature type="binding site" evidence="11">
    <location>
        <position position="277"/>
    </location>
    <ligand>
        <name>substrate</name>
    </ligand>
</feature>
<dbReference type="Pfam" id="PF09210">
    <property type="entry name" value="BE_C"/>
    <property type="match status" value="1"/>
</dbReference>
<dbReference type="EC" id="2.4.1.18" evidence="3"/>
<evidence type="ECO:0000256" key="5">
    <source>
        <dbReference type="ARBA" id="ARBA00022679"/>
    </source>
</evidence>
<feature type="binding site" evidence="11">
    <location>
        <position position="260"/>
    </location>
    <ligand>
        <name>substrate</name>
    </ligand>
</feature>
<evidence type="ECO:0000259" key="14">
    <source>
        <dbReference type="Pfam" id="PF09210"/>
    </source>
</evidence>
<comment type="catalytic activity">
    <reaction evidence="1">
        <text>Transfers a segment of a (1-&gt;4)-alpha-D-glucan chain to a primary hydroxy group in a similar glucan chain.</text>
        <dbReference type="EC" id="2.4.1.18"/>
    </reaction>
</comment>
<comment type="similarity">
    <text evidence="2 12">Belongs to the glycosyl hydrolase 57 family.</text>
</comment>
<keyword evidence="16" id="KW-1185">Reference proteome</keyword>
<dbReference type="KEGG" id="marz:MARA_19890"/>
<accession>A0A7I7RWF9</accession>
<evidence type="ECO:0000256" key="7">
    <source>
        <dbReference type="ARBA" id="ARBA00075429"/>
    </source>
</evidence>
<dbReference type="SUPFAM" id="SSF88713">
    <property type="entry name" value="Glycoside hydrolase/deacetylase"/>
    <property type="match status" value="1"/>
</dbReference>
<evidence type="ECO:0000256" key="12">
    <source>
        <dbReference type="RuleBase" id="RU361196"/>
    </source>
</evidence>
<dbReference type="Gene3D" id="3.20.110.10">
    <property type="entry name" value="Glycoside hydrolase 38, N terminal domain"/>
    <property type="match status" value="1"/>
</dbReference>
<dbReference type="InterPro" id="IPR027291">
    <property type="entry name" value="Glyco_hydro_38_N_sf"/>
</dbReference>
<dbReference type="AlphaFoldDB" id="A0A7I7RWF9"/>
<evidence type="ECO:0000256" key="1">
    <source>
        <dbReference type="ARBA" id="ARBA00000826"/>
    </source>
</evidence>
<evidence type="ECO:0000256" key="3">
    <source>
        <dbReference type="ARBA" id="ARBA00012541"/>
    </source>
</evidence>
<evidence type="ECO:0000256" key="2">
    <source>
        <dbReference type="ARBA" id="ARBA00006821"/>
    </source>
</evidence>
<dbReference type="Gene3D" id="1.20.1430.10">
    <property type="entry name" value="Families 57/38 glycoside transferase, middle domain"/>
    <property type="match status" value="1"/>
</dbReference>
<geneLocation type="plasmid" evidence="16">
    <name>pjcm18538 dna</name>
</geneLocation>
<keyword evidence="6 12" id="KW-0119">Carbohydrate metabolism</keyword>
<feature type="domain" description="Glycoside hydrolase family 57 N-terminal" evidence="13">
    <location>
        <begin position="157"/>
        <end position="255"/>
    </location>
</feature>
<keyword evidence="5" id="KW-0808">Transferase</keyword>
<feature type="binding site" evidence="11">
    <location>
        <position position="405"/>
    </location>
    <ligand>
        <name>substrate</name>
    </ligand>
</feature>
<evidence type="ECO:0000256" key="8">
    <source>
        <dbReference type="ARBA" id="ARBA00077755"/>
    </source>
</evidence>
<dbReference type="InterPro" id="IPR028995">
    <property type="entry name" value="Glyco_hydro_57/38_cen_sf"/>
</dbReference>
<proteinExistence type="inferred from homology"/>
<protein>
    <recommendedName>
        <fullName evidence="3">1,4-alpha-glucan branching enzyme</fullName>
        <ecNumber evidence="3">2.4.1.18</ecNumber>
    </recommendedName>
    <alternativeName>
        <fullName evidence="8">1,4-alpha-D-glucan:1,4-alpha-D-glucan 6-glucosyl-transferase</fullName>
    </alternativeName>
    <alternativeName>
        <fullName evidence="7">Alpha-(1-&gt;4)-glucan branching enzyme</fullName>
    </alternativeName>
    <alternativeName>
        <fullName evidence="9">Branching enzyme</fullName>
    </alternativeName>
</protein>
<dbReference type="FunFam" id="3.20.110.10:FF:000009">
    <property type="entry name" value="1,4-alpha-glucan branching enzyme TK1436"/>
    <property type="match status" value="1"/>
</dbReference>
<dbReference type="PANTHER" id="PTHR41695">
    <property type="entry name" value="1,4-ALPHA-GLUCAN BRANCHING ENZYME RV3031-RELATED"/>
    <property type="match status" value="1"/>
</dbReference>
<dbReference type="GO" id="GO:0005576">
    <property type="term" value="C:extracellular region"/>
    <property type="evidence" value="ECO:0007669"/>
    <property type="project" value="TreeGrafter"/>
</dbReference>
<evidence type="ECO:0000256" key="11">
    <source>
        <dbReference type="PIRSR" id="PIRSR640042-2"/>
    </source>
</evidence>
<keyword evidence="4" id="KW-0328">Glycosyltransferase</keyword>
<evidence type="ECO:0000256" key="6">
    <source>
        <dbReference type="ARBA" id="ARBA00023277"/>
    </source>
</evidence>
<name>A0A7I7RWF9_9MYCO</name>
<gene>
    <name evidence="15" type="ORF">MARA_19890</name>
</gene>
<dbReference type="InterPro" id="IPR040042">
    <property type="entry name" value="Branching_enz_MT3115-like"/>
</dbReference>
<dbReference type="EMBL" id="AP022593">
    <property type="protein sequence ID" value="BBY48521.1"/>
    <property type="molecule type" value="Genomic_DNA"/>
</dbReference>
<dbReference type="SUPFAM" id="SSF88688">
    <property type="entry name" value="Families 57/38 glycoside transferase middle domain"/>
    <property type="match status" value="1"/>
</dbReference>
<feature type="binding site" evidence="11">
    <location>
        <position position="471"/>
    </location>
    <ligand>
        <name>substrate</name>
    </ligand>
</feature>
<feature type="active site" description="Nucleophile" evidence="10">
    <location>
        <position position="214"/>
    </location>
</feature>
<dbReference type="InterPro" id="IPR011330">
    <property type="entry name" value="Glyco_hydro/deAcase_b/a-brl"/>
</dbReference>
<dbReference type="Proteomes" id="UP000467428">
    <property type="component" value="Chromosome"/>
</dbReference>
<evidence type="ECO:0000313" key="16">
    <source>
        <dbReference type="Proteomes" id="UP000467428"/>
    </source>
</evidence>
<evidence type="ECO:0000256" key="4">
    <source>
        <dbReference type="ARBA" id="ARBA00022676"/>
    </source>
</evidence>
<dbReference type="InterPro" id="IPR037090">
    <property type="entry name" value="57_glycoside_trans_central"/>
</dbReference>
<organism evidence="15 16">
    <name type="scientific">Mycolicibacterium arabiense</name>
    <dbReference type="NCBI Taxonomy" id="1286181"/>
    <lineage>
        <taxon>Bacteria</taxon>
        <taxon>Bacillati</taxon>
        <taxon>Actinomycetota</taxon>
        <taxon>Actinomycetes</taxon>
        <taxon>Mycobacteriales</taxon>
        <taxon>Mycobacteriaceae</taxon>
        <taxon>Mycolicibacterium</taxon>
    </lineage>
</organism>
<evidence type="ECO:0000256" key="9">
    <source>
        <dbReference type="ARBA" id="ARBA00080565"/>
    </source>
</evidence>
<reference evidence="15 16" key="1">
    <citation type="journal article" date="2019" name="Emerg. Microbes Infect.">
        <title>Comprehensive subspecies identification of 175 nontuberculous mycobacteria species based on 7547 genomic profiles.</title>
        <authorList>
            <person name="Matsumoto Y."/>
            <person name="Kinjo T."/>
            <person name="Motooka D."/>
            <person name="Nabeya D."/>
            <person name="Jung N."/>
            <person name="Uechi K."/>
            <person name="Horii T."/>
            <person name="Iida T."/>
            <person name="Fujita J."/>
            <person name="Nakamura S."/>
        </authorList>
    </citation>
    <scope>NUCLEOTIDE SEQUENCE [LARGE SCALE GENOMIC DNA]</scope>
    <source>
        <strain evidence="15 16">JCM 18538</strain>
    </source>
</reference>
<dbReference type="GO" id="GO:0030979">
    <property type="term" value="P:alpha-glucan biosynthetic process"/>
    <property type="evidence" value="ECO:0007669"/>
    <property type="project" value="InterPro"/>
</dbReference>
<dbReference type="GO" id="GO:0003844">
    <property type="term" value="F:1,4-alpha-glucan branching enzyme activity"/>
    <property type="evidence" value="ECO:0007669"/>
    <property type="project" value="UniProtKB-EC"/>
</dbReference>
<feature type="active site" description="Proton donor" evidence="10">
    <location>
        <position position="353"/>
    </location>
</feature>
<evidence type="ECO:0000313" key="15">
    <source>
        <dbReference type="EMBL" id="BBY48521.1"/>
    </source>
</evidence>
<dbReference type="PANTHER" id="PTHR41695:SF1">
    <property type="entry name" value="1,4-ALPHA-GLUCAN BRANCHING ENZYME TK1436"/>
    <property type="match status" value="1"/>
</dbReference>